<dbReference type="PANTHER" id="PTHR10381:SF70">
    <property type="entry name" value="ATP-DEPENDENT CLP PROTEASE PROTEOLYTIC SUBUNIT"/>
    <property type="match status" value="1"/>
</dbReference>
<sequence>MIIRTLGNKLQAYGRIWNGDGEYFVSCLNRIEAEYDDVEVHLHTVGGDVFAGNFIFNGLNKSTKVSKLVVDGIAASMGAIATTAIENVEIVDNGYLMIHAPSANPRGTADVIQKEVDLLRSMEKDFVRKLVAKTGLPEAKVKLWLVGDNWFDAEKCLALGLVSKIIPAVVKLPVVIEDPTALQISEVSSRYAALLTTPINKTNTIKKTNMKQPLITALGLSEVTAQSSDTAIITAVQAQLQTEIQARKVAETALADYKKGEIKALLDTAEKDKLFDATQREVYAKIGESAGVEALRIVLKSPKNNAAPNIADAIQNGSSGQPETRATWDFDKWQKEDPKGLEKLAEKSPAEYDKMFNAKYNK</sequence>
<dbReference type="InterPro" id="IPR023562">
    <property type="entry name" value="ClpP/TepA"/>
</dbReference>
<dbReference type="GO" id="GO:0004252">
    <property type="term" value="F:serine-type endopeptidase activity"/>
    <property type="evidence" value="ECO:0007669"/>
    <property type="project" value="TreeGrafter"/>
</dbReference>
<dbReference type="PANTHER" id="PTHR10381">
    <property type="entry name" value="ATP-DEPENDENT CLP PROTEASE PROTEOLYTIC SUBUNIT"/>
    <property type="match status" value="1"/>
</dbReference>
<dbReference type="InterPro" id="IPR029045">
    <property type="entry name" value="ClpP/crotonase-like_dom_sf"/>
</dbReference>
<accession>A0A2H1YHM4</accession>
<dbReference type="OrthoDB" id="1408931at2"/>
<gene>
    <name evidence="4" type="ORF">TNO020_40110</name>
</gene>
<dbReference type="GO" id="GO:0004176">
    <property type="term" value="F:ATP-dependent peptidase activity"/>
    <property type="evidence" value="ECO:0007669"/>
    <property type="project" value="TreeGrafter"/>
</dbReference>
<dbReference type="SUPFAM" id="SSF52096">
    <property type="entry name" value="ClpP/crotonase"/>
    <property type="match status" value="1"/>
</dbReference>
<keyword evidence="1" id="KW-0645">Protease</keyword>
<evidence type="ECO:0000256" key="1">
    <source>
        <dbReference type="ARBA" id="ARBA00022670"/>
    </source>
</evidence>
<reference evidence="5" key="1">
    <citation type="submission" date="2017-11" db="EMBL/GenBank/DDBJ databases">
        <authorList>
            <person name="Duchaud E."/>
        </authorList>
    </citation>
    <scope>NUCLEOTIDE SEQUENCE [LARGE SCALE GENOMIC DNA]</scope>
    <source>
        <strain evidence="5">Tenacibaculum sp. TNO020</strain>
    </source>
</reference>
<evidence type="ECO:0008006" key="6">
    <source>
        <dbReference type="Google" id="ProtNLM"/>
    </source>
</evidence>
<dbReference type="Proteomes" id="UP000234211">
    <property type="component" value="Unassembled WGS sequence"/>
</dbReference>
<dbReference type="CDD" id="cd07016">
    <property type="entry name" value="S14_ClpP_1"/>
    <property type="match status" value="1"/>
</dbReference>
<keyword evidence="2" id="KW-0378">Hydrolase</keyword>
<dbReference type="Pfam" id="PF00574">
    <property type="entry name" value="CLP_protease"/>
    <property type="match status" value="1"/>
</dbReference>
<dbReference type="AlphaFoldDB" id="A0A2H1YHM4"/>
<dbReference type="EMBL" id="OENF01000034">
    <property type="protein sequence ID" value="SOS74891.1"/>
    <property type="molecule type" value="Genomic_DNA"/>
</dbReference>
<evidence type="ECO:0000313" key="4">
    <source>
        <dbReference type="EMBL" id="SOS74891.1"/>
    </source>
</evidence>
<proteinExistence type="predicted"/>
<keyword evidence="5" id="KW-1185">Reference proteome</keyword>
<evidence type="ECO:0000313" key="5">
    <source>
        <dbReference type="Proteomes" id="UP000234211"/>
    </source>
</evidence>
<dbReference type="Gene3D" id="3.90.226.10">
    <property type="entry name" value="2-enoyl-CoA Hydratase, Chain A, domain 1"/>
    <property type="match status" value="1"/>
</dbReference>
<dbReference type="GO" id="GO:0009368">
    <property type="term" value="C:endopeptidase Clp complex"/>
    <property type="evidence" value="ECO:0007669"/>
    <property type="project" value="TreeGrafter"/>
</dbReference>
<evidence type="ECO:0000256" key="2">
    <source>
        <dbReference type="ARBA" id="ARBA00022801"/>
    </source>
</evidence>
<protein>
    <recommendedName>
        <fullName evidence="6">ATP-dependent Clp protease proteolytic subunit</fullName>
    </recommendedName>
</protein>
<dbReference type="GO" id="GO:0051117">
    <property type="term" value="F:ATPase binding"/>
    <property type="evidence" value="ECO:0007669"/>
    <property type="project" value="TreeGrafter"/>
</dbReference>
<dbReference type="RefSeq" id="WP_159459585.1">
    <property type="nucleotide sequence ID" value="NZ_JAJGWT010000021.1"/>
</dbReference>
<keyword evidence="3" id="KW-0720">Serine protease</keyword>
<organism evidence="4 5">
    <name type="scientific">Tenacibaculum piscium</name>
    <dbReference type="NCBI Taxonomy" id="1458515"/>
    <lineage>
        <taxon>Bacteria</taxon>
        <taxon>Pseudomonadati</taxon>
        <taxon>Bacteroidota</taxon>
        <taxon>Flavobacteriia</taxon>
        <taxon>Flavobacteriales</taxon>
        <taxon>Flavobacteriaceae</taxon>
        <taxon>Tenacibaculum</taxon>
    </lineage>
</organism>
<dbReference type="GO" id="GO:0006515">
    <property type="term" value="P:protein quality control for misfolded or incompletely synthesized proteins"/>
    <property type="evidence" value="ECO:0007669"/>
    <property type="project" value="TreeGrafter"/>
</dbReference>
<name>A0A2H1YHM4_9FLAO</name>
<evidence type="ECO:0000256" key="3">
    <source>
        <dbReference type="ARBA" id="ARBA00022825"/>
    </source>
</evidence>